<keyword evidence="6" id="KW-1185">Reference proteome</keyword>
<accession>A0ABD0KH46</accession>
<evidence type="ECO:0000256" key="2">
    <source>
        <dbReference type="SAM" id="MobiDB-lite"/>
    </source>
</evidence>
<dbReference type="Gene3D" id="1.20.1250.20">
    <property type="entry name" value="MFS general substrate transporter like domains"/>
    <property type="match status" value="2"/>
</dbReference>
<evidence type="ECO:0000313" key="6">
    <source>
        <dbReference type="Proteomes" id="UP001519460"/>
    </source>
</evidence>
<feature type="transmembrane region" description="Helical" evidence="3">
    <location>
        <begin position="574"/>
        <end position="596"/>
    </location>
</feature>
<feature type="transmembrane region" description="Helical" evidence="3">
    <location>
        <begin position="640"/>
        <end position="660"/>
    </location>
</feature>
<feature type="transmembrane region" description="Helical" evidence="3">
    <location>
        <begin position="212"/>
        <end position="231"/>
    </location>
</feature>
<dbReference type="InterPro" id="IPR020846">
    <property type="entry name" value="MFS_dom"/>
</dbReference>
<reference evidence="5 6" key="1">
    <citation type="journal article" date="2023" name="Sci. Data">
        <title>Genome assembly of the Korean intertidal mud-creeper Batillaria attramentaria.</title>
        <authorList>
            <person name="Patra A.K."/>
            <person name="Ho P.T."/>
            <person name="Jun S."/>
            <person name="Lee S.J."/>
            <person name="Kim Y."/>
            <person name="Won Y.J."/>
        </authorList>
    </citation>
    <scope>NUCLEOTIDE SEQUENCE [LARGE SCALE GENOMIC DNA]</scope>
    <source>
        <strain evidence="5">Wonlab-2016</strain>
    </source>
</reference>
<feature type="domain" description="Major facilitator superfamily (MFS) profile" evidence="4">
    <location>
        <begin position="574"/>
        <end position="781"/>
    </location>
</feature>
<feature type="transmembrane region" description="Helical" evidence="3">
    <location>
        <begin position="323"/>
        <end position="342"/>
    </location>
</feature>
<name>A0ABD0KH46_9CAEN</name>
<feature type="compositionally biased region" description="Basic and acidic residues" evidence="2">
    <location>
        <begin position="156"/>
        <end position="166"/>
    </location>
</feature>
<keyword evidence="3" id="KW-0472">Membrane</keyword>
<feature type="compositionally biased region" description="Polar residues" evidence="2">
    <location>
        <begin position="1"/>
        <end position="14"/>
    </location>
</feature>
<comment type="subcellular location">
    <subcellularLocation>
        <location evidence="1">Membrane</location>
        <topology evidence="1">Multi-pass membrane protein</topology>
    </subcellularLocation>
</comment>
<evidence type="ECO:0000313" key="5">
    <source>
        <dbReference type="EMBL" id="KAK7486276.1"/>
    </source>
</evidence>
<dbReference type="InterPro" id="IPR036259">
    <property type="entry name" value="MFS_trans_sf"/>
</dbReference>
<comment type="caution">
    <text evidence="5">The sequence shown here is derived from an EMBL/GenBank/DDBJ whole genome shotgun (WGS) entry which is preliminary data.</text>
</comment>
<feature type="compositionally biased region" description="Polar residues" evidence="2">
    <location>
        <begin position="52"/>
        <end position="78"/>
    </location>
</feature>
<feature type="compositionally biased region" description="Polar residues" evidence="2">
    <location>
        <begin position="167"/>
        <end position="181"/>
    </location>
</feature>
<feature type="transmembrane region" description="Helical" evidence="3">
    <location>
        <begin position="608"/>
        <end position="628"/>
    </location>
</feature>
<feature type="transmembrane region" description="Helical" evidence="3">
    <location>
        <begin position="268"/>
        <end position="285"/>
    </location>
</feature>
<keyword evidence="3" id="KW-1133">Transmembrane helix</keyword>
<protein>
    <recommendedName>
        <fullName evidence="4">Major facilitator superfamily (MFS) profile domain-containing protein</fullName>
    </recommendedName>
</protein>
<dbReference type="PANTHER" id="PTHR11360:SF306">
    <property type="entry name" value="RE01051P"/>
    <property type="match status" value="1"/>
</dbReference>
<evidence type="ECO:0000256" key="1">
    <source>
        <dbReference type="ARBA" id="ARBA00004141"/>
    </source>
</evidence>
<feature type="compositionally biased region" description="Basic and acidic residues" evidence="2">
    <location>
        <begin position="191"/>
        <end position="200"/>
    </location>
</feature>
<feature type="transmembrane region" description="Helical" evidence="3">
    <location>
        <begin position="729"/>
        <end position="753"/>
    </location>
</feature>
<keyword evidence="3" id="KW-0812">Transmembrane</keyword>
<proteinExistence type="predicted"/>
<feature type="region of interest" description="Disordered" evidence="2">
    <location>
        <begin position="1"/>
        <end position="204"/>
    </location>
</feature>
<dbReference type="GO" id="GO:0016020">
    <property type="term" value="C:membrane"/>
    <property type="evidence" value="ECO:0007669"/>
    <property type="project" value="UniProtKB-SubCell"/>
</dbReference>
<dbReference type="AlphaFoldDB" id="A0ABD0KH46"/>
<evidence type="ECO:0000259" key="4">
    <source>
        <dbReference type="PROSITE" id="PS50850"/>
    </source>
</evidence>
<gene>
    <name evidence="5" type="ORF">BaRGS_00022446</name>
</gene>
<dbReference type="EMBL" id="JACVVK020000181">
    <property type="protein sequence ID" value="KAK7486276.1"/>
    <property type="molecule type" value="Genomic_DNA"/>
</dbReference>
<dbReference type="InterPro" id="IPR050327">
    <property type="entry name" value="Proton-linked_MCT"/>
</dbReference>
<organism evidence="5 6">
    <name type="scientific">Batillaria attramentaria</name>
    <dbReference type="NCBI Taxonomy" id="370345"/>
    <lineage>
        <taxon>Eukaryota</taxon>
        <taxon>Metazoa</taxon>
        <taxon>Spiralia</taxon>
        <taxon>Lophotrochozoa</taxon>
        <taxon>Mollusca</taxon>
        <taxon>Gastropoda</taxon>
        <taxon>Caenogastropoda</taxon>
        <taxon>Sorbeoconcha</taxon>
        <taxon>Cerithioidea</taxon>
        <taxon>Batillariidae</taxon>
        <taxon>Batillaria</taxon>
    </lineage>
</organism>
<dbReference type="Pfam" id="PF07690">
    <property type="entry name" value="MFS_1"/>
    <property type="match status" value="2"/>
</dbReference>
<feature type="transmembrane region" description="Helical" evidence="3">
    <location>
        <begin position="701"/>
        <end position="723"/>
    </location>
</feature>
<evidence type="ECO:0000256" key="3">
    <source>
        <dbReference type="SAM" id="Phobius"/>
    </source>
</evidence>
<dbReference type="InterPro" id="IPR011701">
    <property type="entry name" value="MFS"/>
</dbReference>
<dbReference type="Proteomes" id="UP001519460">
    <property type="component" value="Unassembled WGS sequence"/>
</dbReference>
<dbReference type="SUPFAM" id="SSF103473">
    <property type="entry name" value="MFS general substrate transporter"/>
    <property type="match status" value="1"/>
</dbReference>
<feature type="transmembrane region" description="Helical" evidence="3">
    <location>
        <begin position="238"/>
        <end position="262"/>
    </location>
</feature>
<feature type="compositionally biased region" description="Polar residues" evidence="2">
    <location>
        <begin position="126"/>
        <end position="142"/>
    </location>
</feature>
<dbReference type="PANTHER" id="PTHR11360">
    <property type="entry name" value="MONOCARBOXYLATE TRANSPORTER"/>
    <property type="match status" value="1"/>
</dbReference>
<feature type="transmembrane region" description="Helical" evidence="3">
    <location>
        <begin position="292"/>
        <end position="311"/>
    </location>
</feature>
<sequence>MKETTSPQFSNSDCSKQHVTDMQQRNDIAGQETPVESGGEESEPLLDHRTETSPSTDSNTLPNAHSQTAETVDLSSNSERAKSRKSSLADTADATELDTKACSEDVGVNASNRACNGQRERDTVKDINTNDQLEIQSKSINGNLLHKNVTPPPLNSEHKAAGKSVKDSQSVKMSASQTGLSKNEPENEADGSEHGGKSDLESENSGLPVDRGWAWVIMTAQFILTLVMVGYGRALSIFFMEFIAMFEASVTTATIGFGIMAACFGVGRFSHALLYTPCVTLLGHYFKNRRSFANAVANTGISISALAFPPLTEMLISNFGTRGAILLVGGIHLHSVAAACLLRPVEFYRKKCKPGVDAEHGESRTLDEKQTPVERIVLESSEAKETDGMMNTDDEDSQNVTSALLNHDEDVEVAYHPDLEDYVTKHYPATIPSSLPEYSYLMGEEYRCRSQSLCLRNNDGRTRRSGATKPLPVRQFSCPDDAHQRVHHHHDVLQLKPDQNHLKQVSVFSSSTYDVCGSTFSVPSEVIVQDTTTSQKLDPGTAQPEAGQPVDDECGNSCVRAVSSVVDLSMFKNWLFILIVVYAPLGLNAGFIAFYFPSLGVDKGLSRASAALLLTVVGGVDMVSRLVVGYVADLNIVKRTHLVAINLLILGMASQFTSFYSSFPLLAMYAVIYGLCAGTCQNLLVVVIIDLLGLERLGKAMGLVLVVNATCAALTHPIIGALVDASGSFVAPFHFIGGCLFLGAIALILEPVARRLEARRMRKLEARSIRMKTHDKLHSMA</sequence>
<feature type="transmembrane region" description="Helical" evidence="3">
    <location>
        <begin position="666"/>
        <end position="689"/>
    </location>
</feature>
<dbReference type="PROSITE" id="PS50850">
    <property type="entry name" value="MFS"/>
    <property type="match status" value="1"/>
</dbReference>
<feature type="region of interest" description="Disordered" evidence="2">
    <location>
        <begin position="531"/>
        <end position="550"/>
    </location>
</feature>